<organism evidence="4 5">
    <name type="scientific">Noviherbaspirillum sedimenti</name>
    <dbReference type="NCBI Taxonomy" id="2320865"/>
    <lineage>
        <taxon>Bacteria</taxon>
        <taxon>Pseudomonadati</taxon>
        <taxon>Pseudomonadota</taxon>
        <taxon>Betaproteobacteria</taxon>
        <taxon>Burkholderiales</taxon>
        <taxon>Oxalobacteraceae</taxon>
        <taxon>Noviherbaspirillum</taxon>
    </lineage>
</organism>
<keyword evidence="4" id="KW-0121">Carboxypeptidase</keyword>
<accession>A0A3A3GNG9</accession>
<proteinExistence type="inferred from homology"/>
<dbReference type="Pfam" id="PF02113">
    <property type="entry name" value="Peptidase_S13"/>
    <property type="match status" value="1"/>
</dbReference>
<feature type="chain" id="PRO_5017441763" evidence="3">
    <location>
        <begin position="26"/>
        <end position="473"/>
    </location>
</feature>
<dbReference type="PRINTS" id="PR00922">
    <property type="entry name" value="DADACBPTASE3"/>
</dbReference>
<dbReference type="SUPFAM" id="SSF56601">
    <property type="entry name" value="beta-lactamase/transpeptidase-like"/>
    <property type="match status" value="1"/>
</dbReference>
<reference evidence="5" key="1">
    <citation type="submission" date="2018-09" db="EMBL/GenBank/DDBJ databases">
        <authorList>
            <person name="Zhu H."/>
        </authorList>
    </citation>
    <scope>NUCLEOTIDE SEQUENCE [LARGE SCALE GENOMIC DNA]</scope>
    <source>
        <strain evidence="5">K1S02-23</strain>
    </source>
</reference>
<feature type="signal peptide" evidence="3">
    <location>
        <begin position="1"/>
        <end position="25"/>
    </location>
</feature>
<evidence type="ECO:0000256" key="2">
    <source>
        <dbReference type="ARBA" id="ARBA00022801"/>
    </source>
</evidence>
<dbReference type="EMBL" id="QYUQ01000002">
    <property type="protein sequence ID" value="RJG03856.1"/>
    <property type="molecule type" value="Genomic_DNA"/>
</dbReference>
<evidence type="ECO:0000256" key="1">
    <source>
        <dbReference type="ARBA" id="ARBA00006096"/>
    </source>
</evidence>
<dbReference type="OrthoDB" id="9802627at2"/>
<keyword evidence="2 4" id="KW-0378">Hydrolase</keyword>
<dbReference type="Gene3D" id="3.40.710.10">
    <property type="entry name" value="DD-peptidase/beta-lactamase superfamily"/>
    <property type="match status" value="1"/>
</dbReference>
<dbReference type="GO" id="GO:0006508">
    <property type="term" value="P:proteolysis"/>
    <property type="evidence" value="ECO:0007669"/>
    <property type="project" value="InterPro"/>
</dbReference>
<dbReference type="GO" id="GO:0009002">
    <property type="term" value="F:serine-type D-Ala-D-Ala carboxypeptidase activity"/>
    <property type="evidence" value="ECO:0007669"/>
    <property type="project" value="UniProtKB-EC"/>
</dbReference>
<evidence type="ECO:0000313" key="5">
    <source>
        <dbReference type="Proteomes" id="UP000266327"/>
    </source>
</evidence>
<evidence type="ECO:0000256" key="3">
    <source>
        <dbReference type="SAM" id="SignalP"/>
    </source>
</evidence>
<dbReference type="PANTHER" id="PTHR30023">
    <property type="entry name" value="D-ALANYL-D-ALANINE CARBOXYPEPTIDASE"/>
    <property type="match status" value="1"/>
</dbReference>
<dbReference type="NCBIfam" id="TIGR00666">
    <property type="entry name" value="PBP4"/>
    <property type="match status" value="1"/>
</dbReference>
<dbReference type="AlphaFoldDB" id="A0A3A3GNG9"/>
<evidence type="ECO:0000313" key="4">
    <source>
        <dbReference type="EMBL" id="RJG03856.1"/>
    </source>
</evidence>
<comment type="similarity">
    <text evidence="1">Belongs to the peptidase S13 family.</text>
</comment>
<dbReference type="GO" id="GO:0000270">
    <property type="term" value="P:peptidoglycan metabolic process"/>
    <property type="evidence" value="ECO:0007669"/>
    <property type="project" value="TreeGrafter"/>
</dbReference>
<dbReference type="InterPro" id="IPR012338">
    <property type="entry name" value="Beta-lactam/transpept-like"/>
</dbReference>
<gene>
    <name evidence="4" type="primary">dacB</name>
    <name evidence="4" type="ORF">D3878_21550</name>
</gene>
<sequence length="473" mass="50468">MGYPDRIGGWFVLCMALLAMPLAAAQQLPAPVRQALEHAGIPMQAVGVQVQEAGADRVLAAANPNTPFNPASTMKLVTTGAALDLLGPAFTWKTAAYANGVLRDEVLQGDLVIKGGGDPGLVVEDLWLFLREIRARGIREIRGNLVLDRSLFAPDGHDPAQFDGNPARPYNAGPDALLLNYKSFTLRFLPNPAAGRVALAIEPPLATFQVGAPKLGDGECGDWRKNLLMAQDARALEFGGAYPAACGEQTLQVLAWNMSANRYFEIVFRRLWADLGGVLAGEVTEGATPPDAWLVAQRESRSLAEAVRGINKFSNNVMARQLLLTLAARFTGQAGTATNGAEVIKTWLAARHIEMPELVIDNGSGLSRDGRISAGSLARLLQTAFRGATMPEFMASLPLAGQDGTMRKRLNGHGVGGNAHVKTGYLSAARAIAGYVRAASGKRYAVVFLINHPNAGRGAEAQDLLLKWVYENG</sequence>
<comment type="caution">
    <text evidence="4">The sequence shown here is derived from an EMBL/GenBank/DDBJ whole genome shotgun (WGS) entry which is preliminary data.</text>
</comment>
<name>A0A3A3GNG9_9BURK</name>
<protein>
    <submittedName>
        <fullName evidence="4">D-alanyl-D-alanine carboxypeptidase/D-alanyl-D-alanine-endopeptidase</fullName>
        <ecNumber evidence="4">3.4.16.4</ecNumber>
    </submittedName>
</protein>
<keyword evidence="3" id="KW-0732">Signal</keyword>
<dbReference type="Gene3D" id="3.50.80.20">
    <property type="entry name" value="D-Ala-D-Ala carboxypeptidase C, peptidase S13"/>
    <property type="match status" value="1"/>
</dbReference>
<keyword evidence="4" id="KW-0645">Protease</keyword>
<dbReference type="EC" id="3.4.16.4" evidence="4"/>
<dbReference type="PANTHER" id="PTHR30023:SF0">
    <property type="entry name" value="PENICILLIN-SENSITIVE CARBOXYPEPTIDASE A"/>
    <property type="match status" value="1"/>
</dbReference>
<dbReference type="InterPro" id="IPR000667">
    <property type="entry name" value="Peptidase_S13"/>
</dbReference>
<dbReference type="RefSeq" id="WP_119787342.1">
    <property type="nucleotide sequence ID" value="NZ_QYUQ01000002.1"/>
</dbReference>
<keyword evidence="5" id="KW-1185">Reference proteome</keyword>
<dbReference type="Proteomes" id="UP000266327">
    <property type="component" value="Unassembled WGS sequence"/>
</dbReference>